<comment type="caution">
    <text evidence="2">The sequence shown here is derived from an EMBL/GenBank/DDBJ whole genome shotgun (WGS) entry which is preliminary data.</text>
</comment>
<keyword evidence="3" id="KW-1185">Reference proteome</keyword>
<protein>
    <recommendedName>
        <fullName evidence="1">Pyrrolo-quinoline quinone repeat domain-containing protein</fullName>
    </recommendedName>
</protein>
<reference evidence="2 3" key="1">
    <citation type="journal article" date="2019" name="Int. J. Syst. Evol. Microbiol.">
        <title>The Global Catalogue of Microorganisms (GCM) 10K type strain sequencing project: providing services to taxonomists for standard genome sequencing and annotation.</title>
        <authorList>
            <consortium name="The Broad Institute Genomics Platform"/>
            <consortium name="The Broad Institute Genome Sequencing Center for Infectious Disease"/>
            <person name="Wu L."/>
            <person name="Ma J."/>
        </authorList>
    </citation>
    <scope>NUCLEOTIDE SEQUENCE [LARGE SCALE GENOMIC DNA]</scope>
    <source>
        <strain evidence="2 3">JCM 17504</strain>
    </source>
</reference>
<dbReference type="Proteomes" id="UP001501729">
    <property type="component" value="Unassembled WGS sequence"/>
</dbReference>
<dbReference type="AlphaFoldDB" id="A0AAV3UGK5"/>
<organism evidence="2 3">
    <name type="scientific">Haladaptatus pallidirubidus</name>
    <dbReference type="NCBI Taxonomy" id="1008152"/>
    <lineage>
        <taxon>Archaea</taxon>
        <taxon>Methanobacteriati</taxon>
        <taxon>Methanobacteriota</taxon>
        <taxon>Stenosarchaea group</taxon>
        <taxon>Halobacteria</taxon>
        <taxon>Halobacteriales</taxon>
        <taxon>Haladaptataceae</taxon>
        <taxon>Haladaptatus</taxon>
    </lineage>
</organism>
<dbReference type="SMART" id="SM00564">
    <property type="entry name" value="PQQ"/>
    <property type="match status" value="5"/>
</dbReference>
<dbReference type="InterPro" id="IPR015943">
    <property type="entry name" value="WD40/YVTN_repeat-like_dom_sf"/>
</dbReference>
<dbReference type="GeneID" id="68613272"/>
<dbReference type="EMBL" id="BAABKX010000003">
    <property type="protein sequence ID" value="GAA5048884.1"/>
    <property type="molecule type" value="Genomic_DNA"/>
</dbReference>
<dbReference type="InterPro" id="IPR018391">
    <property type="entry name" value="PQQ_b-propeller_rpt"/>
</dbReference>
<feature type="domain" description="Pyrrolo-quinoline quinone repeat" evidence="1">
    <location>
        <begin position="20"/>
        <end position="211"/>
    </location>
</feature>
<gene>
    <name evidence="2" type="ORF">GCM10025751_21080</name>
</gene>
<sequence length="214" mass="22933">MNSSPVLVDDVVYTTETGDHGGICAVDTNTGERIWKFDTDGYVSSAPAVVDGILYAGMWGKWFYAVDVANGSKRWKVDVAHRFSSSSPVVADGRVFVGTVGDSPLVVTDPEDEEQFEACAVLAFDAKTGDELWHYDDFGECNSVESSPTVADGVVYVGCRHGVSAVTVDGENAWRLNFKGEREDDPYVDSSPAVAGGRVFTGASDGQLRAISEK</sequence>
<dbReference type="PANTHER" id="PTHR34512">
    <property type="entry name" value="CELL SURFACE PROTEIN"/>
    <property type="match status" value="1"/>
</dbReference>
<evidence type="ECO:0000313" key="2">
    <source>
        <dbReference type="EMBL" id="GAA5048884.1"/>
    </source>
</evidence>
<dbReference type="Gene3D" id="2.130.10.10">
    <property type="entry name" value="YVTN repeat-like/Quinoprotein amine dehydrogenase"/>
    <property type="match status" value="1"/>
</dbReference>
<dbReference type="Pfam" id="PF13360">
    <property type="entry name" value="PQQ_2"/>
    <property type="match status" value="1"/>
</dbReference>
<accession>A0AAV3UGK5</accession>
<dbReference type="InterPro" id="IPR011047">
    <property type="entry name" value="Quinoprotein_ADH-like_sf"/>
</dbReference>
<name>A0AAV3UGK5_9EURY</name>
<evidence type="ECO:0000259" key="1">
    <source>
        <dbReference type="Pfam" id="PF13360"/>
    </source>
</evidence>
<dbReference type="PANTHER" id="PTHR34512:SF30">
    <property type="entry name" value="OUTER MEMBRANE PROTEIN ASSEMBLY FACTOR BAMB"/>
    <property type="match status" value="1"/>
</dbReference>
<proteinExistence type="predicted"/>
<dbReference type="RefSeq" id="WP_227776836.1">
    <property type="nucleotide sequence ID" value="NZ_BAABKX010000003.1"/>
</dbReference>
<dbReference type="SUPFAM" id="SSF50998">
    <property type="entry name" value="Quinoprotein alcohol dehydrogenase-like"/>
    <property type="match status" value="2"/>
</dbReference>
<evidence type="ECO:0000313" key="3">
    <source>
        <dbReference type="Proteomes" id="UP001501729"/>
    </source>
</evidence>
<dbReference type="InterPro" id="IPR002372">
    <property type="entry name" value="PQQ_rpt_dom"/>
</dbReference>